<proteinExistence type="predicted"/>
<evidence type="ECO:0000313" key="1">
    <source>
        <dbReference type="EMBL" id="MCI49000.1"/>
    </source>
</evidence>
<evidence type="ECO:0000313" key="2">
    <source>
        <dbReference type="Proteomes" id="UP000265520"/>
    </source>
</evidence>
<name>A0A392SM43_9FABA</name>
<dbReference type="Proteomes" id="UP000265520">
    <property type="component" value="Unassembled WGS sequence"/>
</dbReference>
<dbReference type="AlphaFoldDB" id="A0A392SM43"/>
<keyword evidence="2" id="KW-1185">Reference proteome</keyword>
<dbReference type="EMBL" id="LXQA010394451">
    <property type="protein sequence ID" value="MCI49000.1"/>
    <property type="molecule type" value="Genomic_DNA"/>
</dbReference>
<organism evidence="1 2">
    <name type="scientific">Trifolium medium</name>
    <dbReference type="NCBI Taxonomy" id="97028"/>
    <lineage>
        <taxon>Eukaryota</taxon>
        <taxon>Viridiplantae</taxon>
        <taxon>Streptophyta</taxon>
        <taxon>Embryophyta</taxon>
        <taxon>Tracheophyta</taxon>
        <taxon>Spermatophyta</taxon>
        <taxon>Magnoliopsida</taxon>
        <taxon>eudicotyledons</taxon>
        <taxon>Gunneridae</taxon>
        <taxon>Pentapetalae</taxon>
        <taxon>rosids</taxon>
        <taxon>fabids</taxon>
        <taxon>Fabales</taxon>
        <taxon>Fabaceae</taxon>
        <taxon>Papilionoideae</taxon>
        <taxon>50 kb inversion clade</taxon>
        <taxon>NPAAA clade</taxon>
        <taxon>Hologalegina</taxon>
        <taxon>IRL clade</taxon>
        <taxon>Trifolieae</taxon>
        <taxon>Trifolium</taxon>
    </lineage>
</organism>
<comment type="caution">
    <text evidence="1">The sequence shown here is derived from an EMBL/GenBank/DDBJ whole genome shotgun (WGS) entry which is preliminary data.</text>
</comment>
<accession>A0A392SM43</accession>
<protein>
    <submittedName>
        <fullName evidence="1">Uncharacterized protein</fullName>
    </submittedName>
</protein>
<sequence length="51" mass="5553">MYRTTNLYINDETNITMIKEGGDEATNFVDSPSCDATWLRNGFGFSGKGGG</sequence>
<feature type="non-terminal residue" evidence="1">
    <location>
        <position position="51"/>
    </location>
</feature>
<reference evidence="1 2" key="1">
    <citation type="journal article" date="2018" name="Front. Plant Sci.">
        <title>Red Clover (Trifolium pratense) and Zigzag Clover (T. medium) - A Picture of Genomic Similarities and Differences.</title>
        <authorList>
            <person name="Dluhosova J."/>
            <person name="Istvanek J."/>
            <person name="Nedelnik J."/>
            <person name="Repkova J."/>
        </authorList>
    </citation>
    <scope>NUCLEOTIDE SEQUENCE [LARGE SCALE GENOMIC DNA]</scope>
    <source>
        <strain evidence="2">cv. 10/8</strain>
        <tissue evidence="1">Leaf</tissue>
    </source>
</reference>